<evidence type="ECO:0000256" key="2">
    <source>
        <dbReference type="SAM" id="Phobius"/>
    </source>
</evidence>
<feature type="transmembrane region" description="Helical" evidence="2">
    <location>
        <begin position="80"/>
        <end position="96"/>
    </location>
</feature>
<dbReference type="PANTHER" id="PTHR11328">
    <property type="entry name" value="MAJOR FACILITATOR SUPERFAMILY DOMAIN-CONTAINING PROTEIN"/>
    <property type="match status" value="1"/>
</dbReference>
<dbReference type="FunFam" id="1.20.1250.20:FF:001041">
    <property type="entry name" value="Predicted protein"/>
    <property type="match status" value="1"/>
</dbReference>
<feature type="transmembrane region" description="Helical" evidence="2">
    <location>
        <begin position="198"/>
        <end position="220"/>
    </location>
</feature>
<dbReference type="Proteomes" id="UP000001593">
    <property type="component" value="Unassembled WGS sequence"/>
</dbReference>
<dbReference type="eggNOG" id="KOG4830">
    <property type="taxonomic scope" value="Eukaryota"/>
</dbReference>
<evidence type="ECO:0008006" key="5">
    <source>
        <dbReference type="Google" id="ProtNLM"/>
    </source>
</evidence>
<dbReference type="GO" id="GO:0015293">
    <property type="term" value="F:symporter activity"/>
    <property type="evidence" value="ECO:0007669"/>
    <property type="project" value="InterPro"/>
</dbReference>
<accession>A7S9Q9</accession>
<dbReference type="HOGENOM" id="CLU_030068_1_1_1"/>
<proteinExistence type="inferred from homology"/>
<feature type="transmembrane region" description="Helical" evidence="2">
    <location>
        <begin position="116"/>
        <end position="141"/>
    </location>
</feature>
<dbReference type="GO" id="GO:1903712">
    <property type="term" value="P:cysteine transmembrane transport"/>
    <property type="evidence" value="ECO:0000318"/>
    <property type="project" value="GO_Central"/>
</dbReference>
<dbReference type="OMA" id="YSTGHIF"/>
<feature type="transmembrane region" description="Helical" evidence="2">
    <location>
        <begin position="291"/>
        <end position="310"/>
    </location>
</feature>
<dbReference type="InParanoid" id="A7S9Q9"/>
<feature type="transmembrane region" description="Helical" evidence="2">
    <location>
        <begin position="43"/>
        <end position="68"/>
    </location>
</feature>
<keyword evidence="2" id="KW-1133">Transmembrane helix</keyword>
<protein>
    <recommendedName>
        <fullName evidence="5">Major facilitator superfamily domain-containing protein 12</fullName>
    </recommendedName>
</protein>
<feature type="transmembrane region" description="Helical" evidence="2">
    <location>
        <begin position="153"/>
        <end position="174"/>
    </location>
</feature>
<dbReference type="SUPFAM" id="SSF103473">
    <property type="entry name" value="MFS general substrate transporter"/>
    <property type="match status" value="1"/>
</dbReference>
<dbReference type="PhylomeDB" id="A7S9Q9"/>
<feature type="transmembrane region" description="Helical" evidence="2">
    <location>
        <begin position="347"/>
        <end position="369"/>
    </location>
</feature>
<reference evidence="3 4" key="1">
    <citation type="journal article" date="2007" name="Science">
        <title>Sea anemone genome reveals ancestral eumetazoan gene repertoire and genomic organization.</title>
        <authorList>
            <person name="Putnam N.H."/>
            <person name="Srivastava M."/>
            <person name="Hellsten U."/>
            <person name="Dirks B."/>
            <person name="Chapman J."/>
            <person name="Salamov A."/>
            <person name="Terry A."/>
            <person name="Shapiro H."/>
            <person name="Lindquist E."/>
            <person name="Kapitonov V.V."/>
            <person name="Jurka J."/>
            <person name="Genikhovich G."/>
            <person name="Grigoriev I.V."/>
            <person name="Lucas S.M."/>
            <person name="Steele R.E."/>
            <person name="Finnerty J.R."/>
            <person name="Technau U."/>
            <person name="Martindale M.Q."/>
            <person name="Rokhsar D.S."/>
        </authorList>
    </citation>
    <scope>NUCLEOTIDE SEQUENCE [LARGE SCALE GENOMIC DNA]</scope>
    <source>
        <strain evidence="4">CH2 X CH6</strain>
    </source>
</reference>
<dbReference type="AlphaFoldDB" id="A7S9Q9"/>
<keyword evidence="2" id="KW-0472">Membrane</keyword>
<dbReference type="PANTHER" id="PTHR11328:SF28">
    <property type="entry name" value="MAJOR FACILITATOR SUPERFAMILY DOMAIN-CONTAINING PROTEIN 12"/>
    <property type="match status" value="1"/>
</dbReference>
<dbReference type="InterPro" id="IPR036259">
    <property type="entry name" value="MFS_trans_sf"/>
</dbReference>
<dbReference type="Pfam" id="PF13347">
    <property type="entry name" value="MFS_2"/>
    <property type="match status" value="1"/>
</dbReference>
<evidence type="ECO:0000313" key="3">
    <source>
        <dbReference type="EMBL" id="EDO39553.1"/>
    </source>
</evidence>
<name>A7S9Q9_NEMVE</name>
<dbReference type="GO" id="GO:0033229">
    <property type="term" value="F:cysteine transmembrane transporter activity"/>
    <property type="evidence" value="ECO:0000318"/>
    <property type="project" value="GO_Central"/>
</dbReference>
<comment type="similarity">
    <text evidence="1">Belongs to the major facilitator superfamily.</text>
</comment>
<dbReference type="FunFam" id="1.20.1250.20:FF:000431">
    <property type="entry name" value="Predicted protein"/>
    <property type="match status" value="1"/>
</dbReference>
<feature type="non-terminal residue" evidence="3">
    <location>
        <position position="413"/>
    </location>
</feature>
<dbReference type="Gene3D" id="1.20.1250.20">
    <property type="entry name" value="MFS general substrate transporter like domains"/>
    <property type="match status" value="2"/>
</dbReference>
<dbReference type="GO" id="GO:0005886">
    <property type="term" value="C:plasma membrane"/>
    <property type="evidence" value="ECO:0000318"/>
    <property type="project" value="GO_Central"/>
</dbReference>
<keyword evidence="4" id="KW-1185">Reference proteome</keyword>
<gene>
    <name evidence="3" type="ORF">NEMVEDRAFT_v1g110254</name>
</gene>
<sequence length="413" mass="46098">LSLRERLTYGAGQVFNDLCASVWLTYLLIYFHKVVGLSSAKTGYLFVIAQLVDAIATPFIGIACDRYVPWCFAFYGRRKFWHLVGSLLVTFTWPFLFSPCKGCDENSSQSELLGHYAVVVIFLQTGWACVQVSHAGIISALAQSDKDVMELNAIRSGLSFGCGIFVFCVMWILLGQGHNAYLTPESWKHFMGYCLNDVVFQTIGVVITALGFIASAFFHFGAREPEQRNPEILSTQSVADTRTCRSWRQWLNDPDFYKMGVVYTCTRVALHVSQAYFVFYLTDTLLFHKEAIAYFPLVVLITGAIVNAGFHKLNNALGNKWTYCLASVVVLMGCLWFQLQSPSNKNAVFVSAIMLGSGVSVLLMTSMAMTSDLVSRDKESSGFVYSAMRLLDRGFVGLVVMIIQKNYPDNTSE</sequence>
<organism evidence="3 4">
    <name type="scientific">Nematostella vectensis</name>
    <name type="common">Starlet sea anemone</name>
    <dbReference type="NCBI Taxonomy" id="45351"/>
    <lineage>
        <taxon>Eukaryota</taxon>
        <taxon>Metazoa</taxon>
        <taxon>Cnidaria</taxon>
        <taxon>Anthozoa</taxon>
        <taxon>Hexacorallia</taxon>
        <taxon>Actiniaria</taxon>
        <taxon>Edwardsiidae</taxon>
        <taxon>Nematostella</taxon>
    </lineage>
</organism>
<dbReference type="GO" id="GO:0008643">
    <property type="term" value="P:carbohydrate transport"/>
    <property type="evidence" value="ECO:0007669"/>
    <property type="project" value="InterPro"/>
</dbReference>
<evidence type="ECO:0000313" key="4">
    <source>
        <dbReference type="Proteomes" id="UP000001593"/>
    </source>
</evidence>
<feature type="transmembrane region" description="Helical" evidence="2">
    <location>
        <begin position="322"/>
        <end position="341"/>
    </location>
</feature>
<feature type="transmembrane region" description="Helical" evidence="2">
    <location>
        <begin position="7"/>
        <end position="31"/>
    </location>
</feature>
<evidence type="ECO:0000256" key="1">
    <source>
        <dbReference type="ARBA" id="ARBA00008335"/>
    </source>
</evidence>
<feature type="transmembrane region" description="Helical" evidence="2">
    <location>
        <begin position="256"/>
        <end position="279"/>
    </location>
</feature>
<dbReference type="EMBL" id="DS469605">
    <property type="protein sequence ID" value="EDO39553.1"/>
    <property type="molecule type" value="Genomic_DNA"/>
</dbReference>
<keyword evidence="2" id="KW-0812">Transmembrane</keyword>
<dbReference type="InterPro" id="IPR039672">
    <property type="entry name" value="MFS_2"/>
</dbReference>